<comment type="caution">
    <text evidence="1">The sequence shown here is derived from an EMBL/GenBank/DDBJ whole genome shotgun (WGS) entry which is preliminary data.</text>
</comment>
<proteinExistence type="predicted"/>
<evidence type="ECO:0000313" key="1">
    <source>
        <dbReference type="EMBL" id="KAG5610415.1"/>
    </source>
</evidence>
<dbReference type="AlphaFoldDB" id="A0A9J5ZEP3"/>
<dbReference type="EMBL" id="JACXVP010000004">
    <property type="protein sequence ID" value="KAG5610415.1"/>
    <property type="molecule type" value="Genomic_DNA"/>
</dbReference>
<reference evidence="1 2" key="1">
    <citation type="submission" date="2020-09" db="EMBL/GenBank/DDBJ databases">
        <title>De no assembly of potato wild relative species, Solanum commersonii.</title>
        <authorList>
            <person name="Cho K."/>
        </authorList>
    </citation>
    <scope>NUCLEOTIDE SEQUENCE [LARGE SCALE GENOMIC DNA]</scope>
    <source>
        <strain evidence="1">LZ3.2</strain>
        <tissue evidence="1">Leaf</tissue>
    </source>
</reference>
<sequence>MQPIYSTLKSDEAGVEGYAYYITKSGTKMQFLTNEEMPLQARTIYQADKQGQPHLKINKCQNSNHGSH</sequence>
<evidence type="ECO:0000313" key="2">
    <source>
        <dbReference type="Proteomes" id="UP000824120"/>
    </source>
</evidence>
<name>A0A9J5ZEP3_SOLCO</name>
<protein>
    <submittedName>
        <fullName evidence="1">Uncharacterized protein</fullName>
    </submittedName>
</protein>
<keyword evidence="2" id="KW-1185">Reference proteome</keyword>
<dbReference type="Proteomes" id="UP000824120">
    <property type="component" value="Chromosome 4"/>
</dbReference>
<organism evidence="1 2">
    <name type="scientific">Solanum commersonii</name>
    <name type="common">Commerson's wild potato</name>
    <name type="synonym">Commerson's nightshade</name>
    <dbReference type="NCBI Taxonomy" id="4109"/>
    <lineage>
        <taxon>Eukaryota</taxon>
        <taxon>Viridiplantae</taxon>
        <taxon>Streptophyta</taxon>
        <taxon>Embryophyta</taxon>
        <taxon>Tracheophyta</taxon>
        <taxon>Spermatophyta</taxon>
        <taxon>Magnoliopsida</taxon>
        <taxon>eudicotyledons</taxon>
        <taxon>Gunneridae</taxon>
        <taxon>Pentapetalae</taxon>
        <taxon>asterids</taxon>
        <taxon>lamiids</taxon>
        <taxon>Solanales</taxon>
        <taxon>Solanaceae</taxon>
        <taxon>Solanoideae</taxon>
        <taxon>Solaneae</taxon>
        <taxon>Solanum</taxon>
    </lineage>
</organism>
<gene>
    <name evidence="1" type="ORF">H5410_021696</name>
</gene>
<accession>A0A9J5ZEP3</accession>